<dbReference type="GO" id="GO:0003677">
    <property type="term" value="F:DNA binding"/>
    <property type="evidence" value="ECO:0007669"/>
    <property type="project" value="InterPro"/>
</dbReference>
<dbReference type="PROSITE" id="PS50943">
    <property type="entry name" value="HTH_CROC1"/>
    <property type="match status" value="1"/>
</dbReference>
<dbReference type="SMART" id="SM00530">
    <property type="entry name" value="HTH_XRE"/>
    <property type="match status" value="1"/>
</dbReference>
<dbReference type="EMBL" id="PCTA01000025">
    <property type="protein sequence ID" value="PIP61516.1"/>
    <property type="molecule type" value="Genomic_DNA"/>
</dbReference>
<protein>
    <submittedName>
        <fullName evidence="2">Transcriptional regulator</fullName>
    </submittedName>
</protein>
<organism evidence="2 3">
    <name type="scientific">Candidatus Roizmanbacteria bacterium CG22_combo_CG10-13_8_21_14_all_38_20</name>
    <dbReference type="NCBI Taxonomy" id="1974862"/>
    <lineage>
        <taxon>Bacteria</taxon>
        <taxon>Candidatus Roizmaniibacteriota</taxon>
    </lineage>
</organism>
<evidence type="ECO:0000259" key="1">
    <source>
        <dbReference type="PROSITE" id="PS50943"/>
    </source>
</evidence>
<dbReference type="InterPro" id="IPR010982">
    <property type="entry name" value="Lambda_DNA-bd_dom_sf"/>
</dbReference>
<gene>
    <name evidence="2" type="ORF">COW99_03805</name>
</gene>
<reference evidence="2 3" key="1">
    <citation type="submission" date="2017-09" db="EMBL/GenBank/DDBJ databases">
        <title>Depth-based differentiation of microbial function through sediment-hosted aquifers and enrichment of novel symbionts in the deep terrestrial subsurface.</title>
        <authorList>
            <person name="Probst A.J."/>
            <person name="Ladd B."/>
            <person name="Jarett J.K."/>
            <person name="Geller-Mcgrath D.E."/>
            <person name="Sieber C.M."/>
            <person name="Emerson J.B."/>
            <person name="Anantharaman K."/>
            <person name="Thomas B.C."/>
            <person name="Malmstrom R."/>
            <person name="Stieglmeier M."/>
            <person name="Klingl A."/>
            <person name="Woyke T."/>
            <person name="Ryan C.M."/>
            <person name="Banfield J.F."/>
        </authorList>
    </citation>
    <scope>NUCLEOTIDE SEQUENCE [LARGE SCALE GENOMIC DNA]</scope>
    <source>
        <strain evidence="2">CG22_combo_CG10-13_8_21_14_all_38_20</strain>
    </source>
</reference>
<dbReference type="Pfam" id="PF01381">
    <property type="entry name" value="HTH_3"/>
    <property type="match status" value="1"/>
</dbReference>
<evidence type="ECO:0000313" key="3">
    <source>
        <dbReference type="Proteomes" id="UP000231246"/>
    </source>
</evidence>
<dbReference type="Proteomes" id="UP000231246">
    <property type="component" value="Unassembled WGS sequence"/>
</dbReference>
<name>A0A2H0BV03_9BACT</name>
<sequence length="74" mass="8573">MAYRLTSKTLIKLGKNVRRIRKDQKKQQEDVAFVANIEPSYYAKIERGEANPSLEKIYCIIRALDINSSDILPF</sequence>
<dbReference type="Gene3D" id="1.10.260.40">
    <property type="entry name" value="lambda repressor-like DNA-binding domains"/>
    <property type="match status" value="1"/>
</dbReference>
<comment type="caution">
    <text evidence="2">The sequence shown here is derived from an EMBL/GenBank/DDBJ whole genome shotgun (WGS) entry which is preliminary data.</text>
</comment>
<proteinExistence type="predicted"/>
<dbReference type="SUPFAM" id="SSF47413">
    <property type="entry name" value="lambda repressor-like DNA-binding domains"/>
    <property type="match status" value="1"/>
</dbReference>
<dbReference type="AlphaFoldDB" id="A0A2H0BV03"/>
<feature type="domain" description="HTH cro/C1-type" evidence="1">
    <location>
        <begin position="17"/>
        <end position="71"/>
    </location>
</feature>
<dbReference type="InterPro" id="IPR001387">
    <property type="entry name" value="Cro/C1-type_HTH"/>
</dbReference>
<accession>A0A2H0BV03</accession>
<dbReference type="CDD" id="cd00093">
    <property type="entry name" value="HTH_XRE"/>
    <property type="match status" value="1"/>
</dbReference>
<evidence type="ECO:0000313" key="2">
    <source>
        <dbReference type="EMBL" id="PIP61516.1"/>
    </source>
</evidence>